<reference evidence="2" key="1">
    <citation type="submission" date="2020-10" db="EMBL/GenBank/DDBJ databases">
        <authorList>
            <person name="Kikuchi T."/>
        </authorList>
    </citation>
    <scope>NUCLEOTIDE SEQUENCE</scope>
    <source>
        <strain evidence="2">NKZ352</strain>
    </source>
</reference>
<proteinExistence type="predicted"/>
<feature type="region of interest" description="Disordered" evidence="1">
    <location>
        <begin position="100"/>
        <end position="166"/>
    </location>
</feature>
<evidence type="ECO:0000313" key="3">
    <source>
        <dbReference type="Proteomes" id="UP000835052"/>
    </source>
</evidence>
<dbReference type="AlphaFoldDB" id="A0A8S1HP82"/>
<feature type="compositionally biased region" description="Basic and acidic residues" evidence="1">
    <location>
        <begin position="150"/>
        <end position="165"/>
    </location>
</feature>
<dbReference type="EMBL" id="CAJGYM010000069">
    <property type="protein sequence ID" value="CAD6196252.1"/>
    <property type="molecule type" value="Genomic_DNA"/>
</dbReference>
<dbReference type="Proteomes" id="UP000835052">
    <property type="component" value="Unassembled WGS sequence"/>
</dbReference>
<gene>
    <name evidence="2" type="ORF">CAUJ_LOCUS12167</name>
</gene>
<comment type="caution">
    <text evidence="2">The sequence shown here is derived from an EMBL/GenBank/DDBJ whole genome shotgun (WGS) entry which is preliminary data.</text>
</comment>
<feature type="region of interest" description="Disordered" evidence="1">
    <location>
        <begin position="49"/>
        <end position="73"/>
    </location>
</feature>
<feature type="compositionally biased region" description="Basic and acidic residues" evidence="1">
    <location>
        <begin position="110"/>
        <end position="119"/>
    </location>
</feature>
<evidence type="ECO:0000313" key="2">
    <source>
        <dbReference type="EMBL" id="CAD6196252.1"/>
    </source>
</evidence>
<protein>
    <submittedName>
        <fullName evidence="2">Uncharacterized protein</fullName>
    </submittedName>
</protein>
<keyword evidence="3" id="KW-1185">Reference proteome</keyword>
<accession>A0A8S1HP82</accession>
<sequence>MAKPRTHIGSSEWFCGYSTNGRLSCGPAAPCQSPLRQNVSLLTGDPSKMIKTRPIRRPTSEEPQDYSDPPTYDVRQRHSINLSTCIRQLAMFRFRHLTDEAAKRQQPTQREVRRSEATGRRGKLRVKSSRGGVAKDLLISQLPRKSASSSEHRGEENRRRPETKGFIEAISKPQAACLHARERQRPQYKVQRTFAGCRETKKTTGCGFLRTKTPATETKRSDEAVVNSLEDQGRTWISSDERGEKQKDKSEERFGMILANELVAETKTVLLCFRPRTEEGCGTAPIASVSPNDQPVEGRLFWSGAVFLPTCPVLLVFPKGKTWTLPRPLLKQARPEAKRLDL</sequence>
<organism evidence="2 3">
    <name type="scientific">Caenorhabditis auriculariae</name>
    <dbReference type="NCBI Taxonomy" id="2777116"/>
    <lineage>
        <taxon>Eukaryota</taxon>
        <taxon>Metazoa</taxon>
        <taxon>Ecdysozoa</taxon>
        <taxon>Nematoda</taxon>
        <taxon>Chromadorea</taxon>
        <taxon>Rhabditida</taxon>
        <taxon>Rhabditina</taxon>
        <taxon>Rhabditomorpha</taxon>
        <taxon>Rhabditoidea</taxon>
        <taxon>Rhabditidae</taxon>
        <taxon>Peloderinae</taxon>
        <taxon>Caenorhabditis</taxon>
    </lineage>
</organism>
<name>A0A8S1HP82_9PELO</name>
<evidence type="ECO:0000256" key="1">
    <source>
        <dbReference type="SAM" id="MobiDB-lite"/>
    </source>
</evidence>